<evidence type="ECO:0000313" key="2">
    <source>
        <dbReference type="Proteomes" id="UP000245783"/>
    </source>
</evidence>
<reference evidence="1 2" key="1">
    <citation type="journal article" date="2018" name="Mol. Biol. Evol.">
        <title>Broad Genomic Sampling Reveals a Smut Pathogenic Ancestry of the Fungal Clade Ustilaginomycotina.</title>
        <authorList>
            <person name="Kijpornyongpan T."/>
            <person name="Mondo S.J."/>
            <person name="Barry K."/>
            <person name="Sandor L."/>
            <person name="Lee J."/>
            <person name="Lipzen A."/>
            <person name="Pangilinan J."/>
            <person name="LaButti K."/>
            <person name="Hainaut M."/>
            <person name="Henrissat B."/>
            <person name="Grigoriev I.V."/>
            <person name="Spatafora J.W."/>
            <person name="Aime M.C."/>
        </authorList>
    </citation>
    <scope>NUCLEOTIDE SEQUENCE [LARGE SCALE GENOMIC DNA]</scope>
    <source>
        <strain evidence="1 2">MCA 4658</strain>
    </source>
</reference>
<organism evidence="1 2">
    <name type="scientific">Ceraceosorus guamensis</name>
    <dbReference type="NCBI Taxonomy" id="1522189"/>
    <lineage>
        <taxon>Eukaryota</taxon>
        <taxon>Fungi</taxon>
        <taxon>Dikarya</taxon>
        <taxon>Basidiomycota</taxon>
        <taxon>Ustilaginomycotina</taxon>
        <taxon>Exobasidiomycetes</taxon>
        <taxon>Ceraceosorales</taxon>
        <taxon>Ceraceosoraceae</taxon>
        <taxon>Ceraceosorus</taxon>
    </lineage>
</organism>
<dbReference type="Proteomes" id="UP000245783">
    <property type="component" value="Unassembled WGS sequence"/>
</dbReference>
<dbReference type="InterPro" id="IPR052769">
    <property type="entry name" value="TPR_domain_protein"/>
</dbReference>
<dbReference type="InterPro" id="IPR011990">
    <property type="entry name" value="TPR-like_helical_dom_sf"/>
</dbReference>
<proteinExistence type="predicted"/>
<evidence type="ECO:0008006" key="3">
    <source>
        <dbReference type="Google" id="ProtNLM"/>
    </source>
</evidence>
<dbReference type="InParanoid" id="A0A316VWY3"/>
<sequence>MHECAKSRAVIYANLAACHLKLEDNAGAVKACNEALLDDPAYIKALHRRAQANETIGNWSSLSSALDDYKTLSQMHETPASLRATLRTKLQTLPPRIEEVGKKEKEEMMQKLKGVGDSVLGWFGLSTDNFKITQQEGGGSSIQFVPNQGTKK</sequence>
<dbReference type="PANTHER" id="PTHR46014:SF1">
    <property type="entry name" value="TETRATRICOPEPTIDE REPEAT PROTEIN 1"/>
    <property type="match status" value="1"/>
</dbReference>
<dbReference type="Gene3D" id="1.25.40.10">
    <property type="entry name" value="Tetratricopeptide repeat domain"/>
    <property type="match status" value="1"/>
</dbReference>
<protein>
    <recommendedName>
        <fullName evidence="3">TPR-like protein</fullName>
    </recommendedName>
</protein>
<dbReference type="STRING" id="1522189.A0A316VWY3"/>
<dbReference type="RefSeq" id="XP_025369122.1">
    <property type="nucleotide sequence ID" value="XM_025511879.1"/>
</dbReference>
<evidence type="ECO:0000313" key="1">
    <source>
        <dbReference type="EMBL" id="PWN41962.1"/>
    </source>
</evidence>
<dbReference type="EMBL" id="KZ819385">
    <property type="protein sequence ID" value="PWN41962.1"/>
    <property type="molecule type" value="Genomic_DNA"/>
</dbReference>
<accession>A0A316VWY3</accession>
<dbReference type="SUPFAM" id="SSF48452">
    <property type="entry name" value="TPR-like"/>
    <property type="match status" value="1"/>
</dbReference>
<keyword evidence="2" id="KW-1185">Reference proteome</keyword>
<dbReference type="OrthoDB" id="1872379at2759"/>
<dbReference type="GeneID" id="37033749"/>
<gene>
    <name evidence="1" type="ORF">IE81DRAFT_291043</name>
</gene>
<name>A0A316VWY3_9BASI</name>
<dbReference type="AlphaFoldDB" id="A0A316VWY3"/>
<dbReference type="PANTHER" id="PTHR46014">
    <property type="entry name" value="TETRATRICOPEPTIDE REPEAT PROTEIN 1"/>
    <property type="match status" value="1"/>
</dbReference>